<evidence type="ECO:0000256" key="1">
    <source>
        <dbReference type="ARBA" id="ARBA00004651"/>
    </source>
</evidence>
<evidence type="ECO:0000256" key="2">
    <source>
        <dbReference type="ARBA" id="ARBA00022448"/>
    </source>
</evidence>
<evidence type="ECO:0000259" key="8">
    <source>
        <dbReference type="PROSITE" id="PS50928"/>
    </source>
</evidence>
<feature type="transmembrane region" description="Helical" evidence="7">
    <location>
        <begin position="128"/>
        <end position="147"/>
    </location>
</feature>
<feature type="transmembrane region" description="Helical" evidence="7">
    <location>
        <begin position="209"/>
        <end position="233"/>
    </location>
</feature>
<dbReference type="RefSeq" id="WP_068003253.1">
    <property type="nucleotide sequence ID" value="NZ_FOFM01000001.1"/>
</dbReference>
<sequence>MNQELQSYPSLSTYDEVSIWKKALHSRSFLVGALFAIAILVAGIGSIFWTPYAIDTLNVANRLKPASSDYWLGTDQYGRDIFSMLMVGARTSIIVALIAVGIGMLIGVPLGLIGAARKGVLEELVMRTNDLIFSFPALLSAVLITSIFGPGTINAVIAIGIFNIPVFARVARGGALSLSGREFLLAARLSGKGSLLITLEHVIPNIANLLIVQATIQLSLAILSEAGLSYLGLGAQPPMASWGRMLFEAQTMVAFAPQLALYPGLAIILSVLGFNLLGDGLRDLLDPKMRRRVA</sequence>
<dbReference type="OrthoDB" id="9766870at2"/>
<dbReference type="InterPro" id="IPR000515">
    <property type="entry name" value="MetI-like"/>
</dbReference>
<evidence type="ECO:0000256" key="5">
    <source>
        <dbReference type="ARBA" id="ARBA00022989"/>
    </source>
</evidence>
<feature type="transmembrane region" description="Helical" evidence="7">
    <location>
        <begin position="254"/>
        <end position="277"/>
    </location>
</feature>
<dbReference type="GO" id="GO:0055085">
    <property type="term" value="P:transmembrane transport"/>
    <property type="evidence" value="ECO:0007669"/>
    <property type="project" value="InterPro"/>
</dbReference>
<feature type="domain" description="ABC transmembrane type-1" evidence="8">
    <location>
        <begin position="89"/>
        <end position="278"/>
    </location>
</feature>
<organism evidence="9 10">
    <name type="scientific">Pseudovibrio axinellae</name>
    <dbReference type="NCBI Taxonomy" id="989403"/>
    <lineage>
        <taxon>Bacteria</taxon>
        <taxon>Pseudomonadati</taxon>
        <taxon>Pseudomonadota</taxon>
        <taxon>Alphaproteobacteria</taxon>
        <taxon>Hyphomicrobiales</taxon>
        <taxon>Stappiaceae</taxon>
        <taxon>Pseudovibrio</taxon>
    </lineage>
</organism>
<feature type="transmembrane region" description="Helical" evidence="7">
    <location>
        <begin position="29"/>
        <end position="49"/>
    </location>
</feature>
<dbReference type="PROSITE" id="PS50928">
    <property type="entry name" value="ABC_TM1"/>
    <property type="match status" value="1"/>
</dbReference>
<dbReference type="CDD" id="cd06261">
    <property type="entry name" value="TM_PBP2"/>
    <property type="match status" value="1"/>
</dbReference>
<proteinExistence type="inferred from homology"/>
<dbReference type="GO" id="GO:0005886">
    <property type="term" value="C:plasma membrane"/>
    <property type="evidence" value="ECO:0007669"/>
    <property type="project" value="UniProtKB-SubCell"/>
</dbReference>
<gene>
    <name evidence="9" type="primary">gsiD_1</name>
    <name evidence="9" type="ORF">PsAD2_01028</name>
</gene>
<dbReference type="PANTHER" id="PTHR43386:SF25">
    <property type="entry name" value="PEPTIDE ABC TRANSPORTER PERMEASE PROTEIN"/>
    <property type="match status" value="1"/>
</dbReference>
<protein>
    <submittedName>
        <fullName evidence="9">Glutathione transport system permease protein GsiD</fullName>
    </submittedName>
</protein>
<evidence type="ECO:0000313" key="10">
    <source>
        <dbReference type="Proteomes" id="UP000076577"/>
    </source>
</evidence>
<feature type="transmembrane region" description="Helical" evidence="7">
    <location>
        <begin position="93"/>
        <end position="116"/>
    </location>
</feature>
<dbReference type="Proteomes" id="UP000076577">
    <property type="component" value="Unassembled WGS sequence"/>
</dbReference>
<evidence type="ECO:0000256" key="6">
    <source>
        <dbReference type="ARBA" id="ARBA00023136"/>
    </source>
</evidence>
<keyword evidence="2 7" id="KW-0813">Transport</keyword>
<evidence type="ECO:0000256" key="4">
    <source>
        <dbReference type="ARBA" id="ARBA00022692"/>
    </source>
</evidence>
<evidence type="ECO:0000256" key="7">
    <source>
        <dbReference type="RuleBase" id="RU363032"/>
    </source>
</evidence>
<dbReference type="Pfam" id="PF00528">
    <property type="entry name" value="BPD_transp_1"/>
    <property type="match status" value="1"/>
</dbReference>
<keyword evidence="5 7" id="KW-1133">Transmembrane helix</keyword>
<dbReference type="SUPFAM" id="SSF161098">
    <property type="entry name" value="MetI-like"/>
    <property type="match status" value="1"/>
</dbReference>
<dbReference type="PATRIC" id="fig|989403.3.peg.1107"/>
<keyword evidence="3" id="KW-1003">Cell membrane</keyword>
<comment type="subcellular location">
    <subcellularLocation>
        <location evidence="1 7">Cell membrane</location>
        <topology evidence="1 7">Multi-pass membrane protein</topology>
    </subcellularLocation>
</comment>
<keyword evidence="10" id="KW-1185">Reference proteome</keyword>
<dbReference type="Gene3D" id="1.10.3720.10">
    <property type="entry name" value="MetI-like"/>
    <property type="match status" value="1"/>
</dbReference>
<accession>A0A166AGF7</accession>
<comment type="similarity">
    <text evidence="7">Belongs to the binding-protein-dependent transport system permease family.</text>
</comment>
<dbReference type="STRING" id="989403.SAMN05421798_101373"/>
<evidence type="ECO:0000313" key="9">
    <source>
        <dbReference type="EMBL" id="KZL21036.1"/>
    </source>
</evidence>
<keyword evidence="6 7" id="KW-0472">Membrane</keyword>
<dbReference type="EMBL" id="LMCB01000005">
    <property type="protein sequence ID" value="KZL21036.1"/>
    <property type="molecule type" value="Genomic_DNA"/>
</dbReference>
<dbReference type="PANTHER" id="PTHR43386">
    <property type="entry name" value="OLIGOPEPTIDE TRANSPORT SYSTEM PERMEASE PROTEIN APPC"/>
    <property type="match status" value="1"/>
</dbReference>
<dbReference type="InterPro" id="IPR035906">
    <property type="entry name" value="MetI-like_sf"/>
</dbReference>
<name>A0A166AGF7_9HYPH</name>
<keyword evidence="4 7" id="KW-0812">Transmembrane</keyword>
<dbReference type="AlphaFoldDB" id="A0A166AGF7"/>
<dbReference type="InterPro" id="IPR050366">
    <property type="entry name" value="BP-dependent_transpt_permease"/>
</dbReference>
<comment type="caution">
    <text evidence="9">The sequence shown here is derived from an EMBL/GenBank/DDBJ whole genome shotgun (WGS) entry which is preliminary data.</text>
</comment>
<reference evidence="9 10" key="1">
    <citation type="journal article" date="2016" name="Front. Microbiol.">
        <title>Comparative Genomic Analysis Reveals a Diverse Repertoire of Genes Involved in Prokaryote-Eukaryote Interactions within the Pseudovibrio Genus.</title>
        <authorList>
            <person name="Romano S."/>
            <person name="Fernandez-Guerra A."/>
            <person name="Reen F.J."/>
            <person name="Glockner F.O."/>
            <person name="Crowley S.P."/>
            <person name="O'Sullivan O."/>
            <person name="Cotter P.D."/>
            <person name="Adams C."/>
            <person name="Dobson A.D."/>
            <person name="O'Gara F."/>
        </authorList>
    </citation>
    <scope>NUCLEOTIDE SEQUENCE [LARGE SCALE GENOMIC DNA]</scope>
    <source>
        <strain evidence="9 10">Ad2</strain>
    </source>
</reference>
<evidence type="ECO:0000256" key="3">
    <source>
        <dbReference type="ARBA" id="ARBA00022475"/>
    </source>
</evidence>